<dbReference type="PANTHER" id="PTHR36842">
    <property type="entry name" value="PROTEIN TOLB HOMOLOG"/>
    <property type="match status" value="1"/>
</dbReference>
<dbReference type="SUPFAM" id="SSF52266">
    <property type="entry name" value="SGNH hydrolase"/>
    <property type="match status" value="1"/>
</dbReference>
<dbReference type="EMBL" id="BMIK01000039">
    <property type="protein sequence ID" value="GGC50156.1"/>
    <property type="molecule type" value="Genomic_DNA"/>
</dbReference>
<feature type="transmembrane region" description="Helical" evidence="2">
    <location>
        <begin position="21"/>
        <end position="42"/>
    </location>
</feature>
<evidence type="ECO:0008006" key="5">
    <source>
        <dbReference type="Google" id="ProtNLM"/>
    </source>
</evidence>
<protein>
    <recommendedName>
        <fullName evidence="5">WD40-like Beta Propeller Repeat</fullName>
    </recommendedName>
</protein>
<comment type="caution">
    <text evidence="3">The sequence shown here is derived from an EMBL/GenBank/DDBJ whole genome shotgun (WGS) entry which is preliminary data.</text>
</comment>
<dbReference type="Gene3D" id="3.40.50.1110">
    <property type="entry name" value="SGNH hydrolase"/>
    <property type="match status" value="1"/>
</dbReference>
<dbReference type="InterPro" id="IPR011042">
    <property type="entry name" value="6-blade_b-propeller_TolB-like"/>
</dbReference>
<dbReference type="SUPFAM" id="SSF82171">
    <property type="entry name" value="DPP6 N-terminal domain-like"/>
    <property type="match status" value="1"/>
</dbReference>
<evidence type="ECO:0000256" key="2">
    <source>
        <dbReference type="SAM" id="Phobius"/>
    </source>
</evidence>
<organism evidence="3 4">
    <name type="scientific">Parapedobacter defluvii</name>
    <dbReference type="NCBI Taxonomy" id="2045106"/>
    <lineage>
        <taxon>Bacteria</taxon>
        <taxon>Pseudomonadati</taxon>
        <taxon>Bacteroidota</taxon>
        <taxon>Sphingobacteriia</taxon>
        <taxon>Sphingobacteriales</taxon>
        <taxon>Sphingobacteriaceae</taxon>
        <taxon>Parapedobacter</taxon>
    </lineage>
</organism>
<dbReference type="Pfam" id="PF07676">
    <property type="entry name" value="PD40"/>
    <property type="match status" value="3"/>
</dbReference>
<keyword evidence="2" id="KW-0472">Membrane</keyword>
<sequence>MVIVGLFVLLVENRRLKPIGILLFNLVIVASILLHAEAVFTYRFTDYIIEDLYNVKHNYYFNKPYLDKTFRDKEFLVQYKTNKQGFRIGAEDDPETEVGAADWLFIGDSYTQGAQVQYEELYTSKLFDYFPNKIIVNAGISGLGIIDEYYYYIHEGSKLGAKKVFLQICNFNDFMNVDKRQFGFSDYLMQHSNFARFVLYGFKYANPAELPLGRWTEPFYPDEKSNRNFNVFYQEQSEKKQRDLKNFKLYFEKLAEKVKADGAELVVIQIPTKEQVYYKYLDEVITNFNIDASKLDLDFPNRLMAELCDANQVKHLDLLSDFTDTGSHLFFQFDEHLNVAGHDRIAQSLANMEFASNDQAYGVPSLISKLNVGDRYPVFVGGDNNSLTYQSFRDGNMELFIADSLFENIRRLTWNSVDEIHPWTSPDGTQLVCTEGNQSANNTKVVLMNIDGSNRRYITNQENVFGAIPAFDFQGNRIAYAEWVQAKNSGYLSNPRIVIYDLRTGEKSYITTDDYESWRPIFSPDSQKLYFISKEVDNQFDVFEYTLSDGIKKNITNSPYDEWDPAISKDGRKLIYAGKQHGNWDLFLLELGTSKSYPLTRSLGNEWDPTFSPSGKYVYYAATYGLRNGIFKISLKD</sequence>
<gene>
    <name evidence="3" type="ORF">GCM10011386_47970</name>
</gene>
<dbReference type="InterPro" id="IPR036514">
    <property type="entry name" value="SGNH_hydro_sf"/>
</dbReference>
<keyword evidence="4" id="KW-1185">Reference proteome</keyword>
<keyword evidence="2" id="KW-1133">Transmembrane helix</keyword>
<evidence type="ECO:0000256" key="1">
    <source>
        <dbReference type="ARBA" id="ARBA00009820"/>
    </source>
</evidence>
<dbReference type="InterPro" id="IPR011659">
    <property type="entry name" value="WD40"/>
</dbReference>
<dbReference type="Proteomes" id="UP000597338">
    <property type="component" value="Unassembled WGS sequence"/>
</dbReference>
<dbReference type="PANTHER" id="PTHR36842:SF1">
    <property type="entry name" value="PROTEIN TOLB"/>
    <property type="match status" value="1"/>
</dbReference>
<evidence type="ECO:0000313" key="3">
    <source>
        <dbReference type="EMBL" id="GGC50156.1"/>
    </source>
</evidence>
<dbReference type="Gene3D" id="2.120.10.30">
    <property type="entry name" value="TolB, C-terminal domain"/>
    <property type="match status" value="1"/>
</dbReference>
<accession>A0ABQ1MZP5</accession>
<reference evidence="4" key="1">
    <citation type="journal article" date="2019" name="Int. J. Syst. Evol. Microbiol.">
        <title>The Global Catalogue of Microorganisms (GCM) 10K type strain sequencing project: providing services to taxonomists for standard genome sequencing and annotation.</title>
        <authorList>
            <consortium name="The Broad Institute Genomics Platform"/>
            <consortium name="The Broad Institute Genome Sequencing Center for Infectious Disease"/>
            <person name="Wu L."/>
            <person name="Ma J."/>
        </authorList>
    </citation>
    <scope>NUCLEOTIDE SEQUENCE [LARGE SCALE GENOMIC DNA]</scope>
    <source>
        <strain evidence="4">CGMCC 1.15342</strain>
    </source>
</reference>
<keyword evidence="2" id="KW-0812">Transmembrane</keyword>
<evidence type="ECO:0000313" key="4">
    <source>
        <dbReference type="Proteomes" id="UP000597338"/>
    </source>
</evidence>
<proteinExistence type="inferred from homology"/>
<comment type="similarity">
    <text evidence="1">Belongs to the TolB family.</text>
</comment>
<name>A0ABQ1MZP5_9SPHI</name>